<sequence length="957" mass="108569">MGFQRTLVLIVIAVGTVIARDTRWCVVNRAEEAKCQKMKSVIQKMKRSNVTGHTPLPSDFMCVRRNDVFECMEAIELDDADLMTLDSGQGYFAGRQHNMMPIMAENYENVTNSKPTYYAVAMFRTNKPVSLDNLNEQRVCFPAIGTSAGWLYPISRLIRDQFIVVEECNAIVKAASTFFKQMCLPGALTSFYNPFGNNPTSVCELCSGQNEEFCTTSDTSGGFDGAFRCLAEGRGDLTFLRHDTIQLMTDPAYNIAQNVTYTPDQFRLVCPDRTTRSVDEYLTCNWGQISSNIIMTSAVRSADVIQGYKAFLTRAFEWFGPYGKYKSEFEIFRSNTTYDTDEFALTFSRKNQMFSDQTKRLEDVVGSTTYFEWVGNDFDNILDYMNACPSNAIRWCVISEAEKQKCESMMLALKAKDLRPELDCLYGKNTTTCMEMIYQGDADLINLDAGDVYLAGRRYGLVPIASEDYGDMSMKFKVVAVARKTDKHTTLFNMKDKRSCQPGIGRGDGWIVPLNIYIETEQFLPTDCSIFNNIGQLFVRSCIPGALDKEYNPNQTPISLCEGCAAGGYRKCLRNSDEQYFGSSGAFRCLVEKGGDVAFVRHLTVRDNTDGRNHAIWARNRRSDDYELMCKDGRRLNIDFFNQCHLGEVPANAIVTSGRKTTKQREIMWNLINYGQQFFSSDIDGDFHMFHSGNWYSDLLFTDAAVRLMKIPEDRQNYKTWLGENFIAQIENLQKYTCVNPDSASQFTAQMGKFYATSVVYKWTWEQVAQGFWQRYPNPFSNHVLTEDVLSRHISGNCLYTRRLLTKTNAVPRWGERFIPGPRNICIVEESIVDPSARTITTYTRNTAMQHVMSVEEKCVYSISPENSKWTLCEKTAWVSSGVFGFGPAIMAFGLDRFKKNAAKASRGYEFVLERLFPTLQTHATNADSFKEKARKVAEVAKSKASTPIITARPQPS</sequence>
<dbReference type="EMBL" id="PZQS01000005">
    <property type="protein sequence ID" value="PVD29710.1"/>
    <property type="molecule type" value="Genomic_DNA"/>
</dbReference>
<dbReference type="PANTHER" id="PTHR11485">
    <property type="entry name" value="TRANSFERRIN"/>
    <property type="match status" value="1"/>
</dbReference>
<evidence type="ECO:0000259" key="4">
    <source>
        <dbReference type="PROSITE" id="PS50904"/>
    </source>
</evidence>
<name>A0A2T7P8G7_POMCA</name>
<dbReference type="InterPro" id="IPR001156">
    <property type="entry name" value="Transferrin-like_dom"/>
</dbReference>
<evidence type="ECO:0000259" key="5">
    <source>
        <dbReference type="PROSITE" id="PS51408"/>
    </source>
</evidence>
<dbReference type="SUPFAM" id="SSF53850">
    <property type="entry name" value="Periplasmic binding protein-like II"/>
    <property type="match status" value="2"/>
</dbReference>
<dbReference type="GO" id="GO:0005615">
    <property type="term" value="C:extracellular space"/>
    <property type="evidence" value="ECO:0007669"/>
    <property type="project" value="TreeGrafter"/>
</dbReference>
<feature type="domain" description="Transferrin-like" evidence="5">
    <location>
        <begin position="22"/>
        <end position="387"/>
    </location>
</feature>
<keyword evidence="3" id="KW-0732">Signal</keyword>
<evidence type="ECO:0000256" key="3">
    <source>
        <dbReference type="SAM" id="SignalP"/>
    </source>
</evidence>
<dbReference type="GO" id="GO:0005769">
    <property type="term" value="C:early endosome"/>
    <property type="evidence" value="ECO:0007669"/>
    <property type="project" value="TreeGrafter"/>
</dbReference>
<comment type="subcellular location">
    <subcellularLocation>
        <location evidence="1">Secreted</location>
    </subcellularLocation>
</comment>
<comment type="caution">
    <text evidence="6">The sequence shown here is derived from an EMBL/GenBank/DDBJ whole genome shotgun (WGS) entry which is preliminary data.</text>
</comment>
<dbReference type="PANTHER" id="PTHR11485:SF29">
    <property type="entry name" value="TRANSFERRIN 2"/>
    <property type="match status" value="1"/>
</dbReference>
<dbReference type="GO" id="GO:0055037">
    <property type="term" value="C:recycling endosome"/>
    <property type="evidence" value="ECO:0007669"/>
    <property type="project" value="TreeGrafter"/>
</dbReference>
<evidence type="ECO:0008006" key="8">
    <source>
        <dbReference type="Google" id="ProtNLM"/>
    </source>
</evidence>
<feature type="domain" description="PRELI/MSF1" evidence="4">
    <location>
        <begin position="752"/>
        <end position="921"/>
    </location>
</feature>
<dbReference type="PROSITE" id="PS50904">
    <property type="entry name" value="PRELI_MSF1"/>
    <property type="match status" value="1"/>
</dbReference>
<evidence type="ECO:0000256" key="1">
    <source>
        <dbReference type="ARBA" id="ARBA00004613"/>
    </source>
</evidence>
<feature type="domain" description="Transferrin-like" evidence="5">
    <location>
        <begin position="393"/>
        <end position="735"/>
    </location>
</feature>
<dbReference type="Pfam" id="PF04707">
    <property type="entry name" value="PRELI"/>
    <property type="match status" value="1"/>
</dbReference>
<accession>A0A2T7P8G7</accession>
<keyword evidence="7" id="KW-1185">Reference proteome</keyword>
<dbReference type="Gene3D" id="3.40.190.10">
    <property type="entry name" value="Periplasmic binding protein-like II"/>
    <property type="match status" value="4"/>
</dbReference>
<dbReference type="Proteomes" id="UP000245119">
    <property type="component" value="Linkage Group LG5"/>
</dbReference>
<dbReference type="PRINTS" id="PR00422">
    <property type="entry name" value="TRANSFERRIN"/>
</dbReference>
<feature type="chain" id="PRO_5015711929" description="Transferrin" evidence="3">
    <location>
        <begin position="20"/>
        <end position="957"/>
    </location>
</feature>
<dbReference type="GO" id="GO:0006826">
    <property type="term" value="P:iron ion transport"/>
    <property type="evidence" value="ECO:0007669"/>
    <property type="project" value="TreeGrafter"/>
</dbReference>
<organism evidence="6 7">
    <name type="scientific">Pomacea canaliculata</name>
    <name type="common">Golden apple snail</name>
    <dbReference type="NCBI Taxonomy" id="400727"/>
    <lineage>
        <taxon>Eukaryota</taxon>
        <taxon>Metazoa</taxon>
        <taxon>Spiralia</taxon>
        <taxon>Lophotrochozoa</taxon>
        <taxon>Mollusca</taxon>
        <taxon>Gastropoda</taxon>
        <taxon>Caenogastropoda</taxon>
        <taxon>Architaenioglossa</taxon>
        <taxon>Ampullarioidea</taxon>
        <taxon>Ampullariidae</taxon>
        <taxon>Pomacea</taxon>
    </lineage>
</organism>
<dbReference type="GO" id="GO:0005886">
    <property type="term" value="C:plasma membrane"/>
    <property type="evidence" value="ECO:0007669"/>
    <property type="project" value="TreeGrafter"/>
</dbReference>
<dbReference type="InterPro" id="IPR006797">
    <property type="entry name" value="PRELI/MSF1_dom"/>
</dbReference>
<dbReference type="SMART" id="SM00094">
    <property type="entry name" value="TR_FER"/>
    <property type="match status" value="2"/>
</dbReference>
<dbReference type="PROSITE" id="PS51408">
    <property type="entry name" value="TRANSFERRIN_LIKE_4"/>
    <property type="match status" value="2"/>
</dbReference>
<gene>
    <name evidence="6" type="ORF">C0Q70_08966</name>
</gene>
<dbReference type="AlphaFoldDB" id="A0A2T7P8G7"/>
<proteinExistence type="predicted"/>
<dbReference type="CDD" id="cd13529">
    <property type="entry name" value="PBP2_transferrin"/>
    <property type="match status" value="2"/>
</dbReference>
<feature type="signal peptide" evidence="3">
    <location>
        <begin position="1"/>
        <end position="19"/>
    </location>
</feature>
<protein>
    <recommendedName>
        <fullName evidence="8">Transferrin</fullName>
    </recommendedName>
</protein>
<dbReference type="FunFam" id="3.40.190.10:FF:000095">
    <property type="entry name" value="Lactotransferrin"/>
    <property type="match status" value="1"/>
</dbReference>
<dbReference type="OrthoDB" id="9981115at2759"/>
<evidence type="ECO:0000313" key="6">
    <source>
        <dbReference type="EMBL" id="PVD29710.1"/>
    </source>
</evidence>
<evidence type="ECO:0000256" key="2">
    <source>
        <dbReference type="ARBA" id="ARBA00022525"/>
    </source>
</evidence>
<dbReference type="Pfam" id="PF00405">
    <property type="entry name" value="Transferrin"/>
    <property type="match status" value="2"/>
</dbReference>
<keyword evidence="2" id="KW-0964">Secreted</keyword>
<reference evidence="6 7" key="1">
    <citation type="submission" date="2018-04" db="EMBL/GenBank/DDBJ databases">
        <title>The genome of golden apple snail Pomacea canaliculata provides insight into stress tolerance and invasive adaptation.</title>
        <authorList>
            <person name="Liu C."/>
            <person name="Liu B."/>
            <person name="Ren Y."/>
            <person name="Zhang Y."/>
            <person name="Wang H."/>
            <person name="Li S."/>
            <person name="Jiang F."/>
            <person name="Yin L."/>
            <person name="Zhang G."/>
            <person name="Qian W."/>
            <person name="Fan W."/>
        </authorList>
    </citation>
    <scope>NUCLEOTIDE SEQUENCE [LARGE SCALE GENOMIC DNA]</scope>
    <source>
        <strain evidence="6">SZHN2017</strain>
        <tissue evidence="6">Muscle</tissue>
    </source>
</reference>
<evidence type="ECO:0000313" key="7">
    <source>
        <dbReference type="Proteomes" id="UP000245119"/>
    </source>
</evidence>